<evidence type="ECO:0000313" key="3">
    <source>
        <dbReference type="Proteomes" id="UP000567179"/>
    </source>
</evidence>
<name>A0A8H5EU64_9AGAR</name>
<organism evidence="2 3">
    <name type="scientific">Psilocybe cf. subviscida</name>
    <dbReference type="NCBI Taxonomy" id="2480587"/>
    <lineage>
        <taxon>Eukaryota</taxon>
        <taxon>Fungi</taxon>
        <taxon>Dikarya</taxon>
        <taxon>Basidiomycota</taxon>
        <taxon>Agaricomycotina</taxon>
        <taxon>Agaricomycetes</taxon>
        <taxon>Agaricomycetidae</taxon>
        <taxon>Agaricales</taxon>
        <taxon>Agaricineae</taxon>
        <taxon>Strophariaceae</taxon>
        <taxon>Psilocybe</taxon>
    </lineage>
</organism>
<dbReference type="EMBL" id="JAACJJ010000056">
    <property type="protein sequence ID" value="KAF5312509.1"/>
    <property type="molecule type" value="Genomic_DNA"/>
</dbReference>
<evidence type="ECO:0000313" key="2">
    <source>
        <dbReference type="EMBL" id="KAF5312509.1"/>
    </source>
</evidence>
<sequence>MFRSRSQPSSSSNDVVFRPTREAVGRMSSKRSHPWLSGPSSGSPGLDYEVDTQRRRGKRQRCESSSNTTGFQSRQWQDQHERHQAEPALKFATTSAQFDLFARPERSSSAKNRSQGHTSRGNSNYQPAPHPADHGRLRSTAFWDLRQSIAKNGEGFIRRMREYERSRSKPQNHQKAKDAEKRGRKRLPLRNKKSPARSPSSDASDDDNDDDILICSGESANHIFRPSFTGQRARCLDAMDVDLEWSSQSQGPKNEDANHTTSLKDTKHTTKCPETQPDDNDTTSSHDEQLFSDHIDSCLSESSPSLSTSSCGSPHSSVFSIPLPPSTLSDNESDSVSLPSTGSDKILAAVNLALANGAGSINDYSSLWEHNDHYDSQSYDSGDLWH</sequence>
<comment type="caution">
    <text evidence="2">The sequence shown here is derived from an EMBL/GenBank/DDBJ whole genome shotgun (WGS) entry which is preliminary data.</text>
</comment>
<feature type="region of interest" description="Disordered" evidence="1">
    <location>
        <begin position="246"/>
        <end position="287"/>
    </location>
</feature>
<feature type="compositionally biased region" description="Basic residues" evidence="1">
    <location>
        <begin position="182"/>
        <end position="195"/>
    </location>
</feature>
<dbReference type="Proteomes" id="UP000567179">
    <property type="component" value="Unassembled WGS sequence"/>
</dbReference>
<proteinExistence type="predicted"/>
<protein>
    <submittedName>
        <fullName evidence="2">Uncharacterized protein</fullName>
    </submittedName>
</protein>
<feature type="compositionally biased region" description="Basic and acidic residues" evidence="1">
    <location>
        <begin position="253"/>
        <end position="268"/>
    </location>
</feature>
<dbReference type="OrthoDB" id="2688840at2759"/>
<feature type="region of interest" description="Disordered" evidence="1">
    <location>
        <begin position="162"/>
        <end position="212"/>
    </location>
</feature>
<reference evidence="2 3" key="1">
    <citation type="journal article" date="2020" name="ISME J.">
        <title>Uncovering the hidden diversity of litter-decomposition mechanisms in mushroom-forming fungi.</title>
        <authorList>
            <person name="Floudas D."/>
            <person name="Bentzer J."/>
            <person name="Ahren D."/>
            <person name="Johansson T."/>
            <person name="Persson P."/>
            <person name="Tunlid A."/>
        </authorList>
    </citation>
    <scope>NUCLEOTIDE SEQUENCE [LARGE SCALE GENOMIC DNA]</scope>
    <source>
        <strain evidence="2 3">CBS 101986</strain>
    </source>
</reference>
<dbReference type="AlphaFoldDB" id="A0A8H5EU64"/>
<accession>A0A8H5EU64</accession>
<evidence type="ECO:0000256" key="1">
    <source>
        <dbReference type="SAM" id="MobiDB-lite"/>
    </source>
</evidence>
<feature type="compositionally biased region" description="Acidic residues" evidence="1">
    <location>
        <begin position="203"/>
        <end position="212"/>
    </location>
</feature>
<gene>
    <name evidence="2" type="ORF">D9619_003141</name>
</gene>
<keyword evidence="3" id="KW-1185">Reference proteome</keyword>
<feature type="compositionally biased region" description="Low complexity" evidence="1">
    <location>
        <begin position="1"/>
        <end position="12"/>
    </location>
</feature>
<feature type="compositionally biased region" description="Polar residues" evidence="1">
    <location>
        <begin position="109"/>
        <end position="126"/>
    </location>
</feature>
<feature type="region of interest" description="Disordered" evidence="1">
    <location>
        <begin position="1"/>
        <end position="135"/>
    </location>
</feature>
<feature type="compositionally biased region" description="Polar residues" evidence="1">
    <location>
        <begin position="63"/>
        <end position="76"/>
    </location>
</feature>